<reference evidence="9 10" key="1">
    <citation type="submission" date="2020-10" db="EMBL/GenBank/DDBJ databases">
        <authorList>
            <person name="Castelo-Branco R."/>
            <person name="Eusebio N."/>
            <person name="Adriana R."/>
            <person name="Vieira A."/>
            <person name="Brugerolle De Fraissinette N."/>
            <person name="Rezende De Castro R."/>
            <person name="Schneider M.P."/>
            <person name="Vasconcelos V."/>
            <person name="Leao P.N."/>
        </authorList>
    </citation>
    <scope>NUCLEOTIDE SEQUENCE [LARGE SCALE GENOMIC DNA]</scope>
    <source>
        <strain evidence="9 10">LEGE 00031</strain>
    </source>
</reference>
<evidence type="ECO:0000313" key="10">
    <source>
        <dbReference type="Proteomes" id="UP000658720"/>
    </source>
</evidence>
<name>A0ABR9VU07_9SYNC</name>
<keyword evidence="2 6" id="KW-0349">Heme</keyword>
<dbReference type="InterPro" id="IPR051811">
    <property type="entry name" value="Cytochrome_c550/c551-like"/>
</dbReference>
<dbReference type="InterPro" id="IPR009056">
    <property type="entry name" value="Cyt_c-like_dom"/>
</dbReference>
<evidence type="ECO:0000259" key="8">
    <source>
        <dbReference type="PROSITE" id="PS51007"/>
    </source>
</evidence>
<evidence type="ECO:0000256" key="4">
    <source>
        <dbReference type="ARBA" id="ARBA00022982"/>
    </source>
</evidence>
<gene>
    <name evidence="9" type="ORF">IQ217_13495</name>
</gene>
<dbReference type="PROSITE" id="PS51007">
    <property type="entry name" value="CYTC"/>
    <property type="match status" value="1"/>
</dbReference>
<keyword evidence="7" id="KW-0472">Membrane</keyword>
<dbReference type="PANTHER" id="PTHR37823:SF1">
    <property type="entry name" value="CYTOCHROME C-553-LIKE"/>
    <property type="match status" value="1"/>
</dbReference>
<keyword evidence="5 6" id="KW-0408">Iron</keyword>
<dbReference type="Proteomes" id="UP000658720">
    <property type="component" value="Unassembled WGS sequence"/>
</dbReference>
<dbReference type="Pfam" id="PF13442">
    <property type="entry name" value="Cytochrome_CBB3"/>
    <property type="match status" value="1"/>
</dbReference>
<dbReference type="PANTHER" id="PTHR37823">
    <property type="entry name" value="CYTOCHROME C-553-LIKE"/>
    <property type="match status" value="1"/>
</dbReference>
<dbReference type="Gene3D" id="1.10.760.10">
    <property type="entry name" value="Cytochrome c-like domain"/>
    <property type="match status" value="1"/>
</dbReference>
<organism evidence="9 10">
    <name type="scientific">Synechocystis salina LEGE 00031</name>
    <dbReference type="NCBI Taxonomy" id="1828736"/>
    <lineage>
        <taxon>Bacteria</taxon>
        <taxon>Bacillati</taxon>
        <taxon>Cyanobacteriota</taxon>
        <taxon>Cyanophyceae</taxon>
        <taxon>Synechococcales</taxon>
        <taxon>Merismopediaceae</taxon>
        <taxon>Synechocystis</taxon>
    </lineage>
</organism>
<dbReference type="SUPFAM" id="SSF46626">
    <property type="entry name" value="Cytochrome c"/>
    <property type="match status" value="1"/>
</dbReference>
<keyword evidence="1" id="KW-0813">Transport</keyword>
<keyword evidence="7" id="KW-0812">Transmembrane</keyword>
<dbReference type="EMBL" id="JADEVV010000040">
    <property type="protein sequence ID" value="MBE9254834.1"/>
    <property type="molecule type" value="Genomic_DNA"/>
</dbReference>
<evidence type="ECO:0000256" key="3">
    <source>
        <dbReference type="ARBA" id="ARBA00022723"/>
    </source>
</evidence>
<proteinExistence type="predicted"/>
<feature type="domain" description="Cytochrome c" evidence="8">
    <location>
        <begin position="55"/>
        <end position="128"/>
    </location>
</feature>
<keyword evidence="3 6" id="KW-0479">Metal-binding</keyword>
<keyword evidence="7" id="KW-1133">Transmembrane helix</keyword>
<dbReference type="InterPro" id="IPR036909">
    <property type="entry name" value="Cyt_c-like_dom_sf"/>
</dbReference>
<evidence type="ECO:0000313" key="9">
    <source>
        <dbReference type="EMBL" id="MBE9254834.1"/>
    </source>
</evidence>
<feature type="transmembrane region" description="Helical" evidence="7">
    <location>
        <begin position="20"/>
        <end position="40"/>
    </location>
</feature>
<evidence type="ECO:0000256" key="7">
    <source>
        <dbReference type="SAM" id="Phobius"/>
    </source>
</evidence>
<sequence length="128" mass="13965">MAPVIEKNPTVAKVNASPTGMWIMAGIISLVILAVALFSFMNFDPYVNQVLALKGDADRGRAIFQANCVVCHGIQADGYIGPSLWGVSQRRSQSHIIHQVVSGQTPPMPQFEPNPQEMADLLDYLKTL</sequence>
<evidence type="ECO:0000256" key="1">
    <source>
        <dbReference type="ARBA" id="ARBA00022448"/>
    </source>
</evidence>
<protein>
    <submittedName>
        <fullName evidence="9">Cytochrome c</fullName>
    </submittedName>
</protein>
<evidence type="ECO:0000256" key="6">
    <source>
        <dbReference type="PROSITE-ProRule" id="PRU00433"/>
    </source>
</evidence>
<evidence type="ECO:0000256" key="2">
    <source>
        <dbReference type="ARBA" id="ARBA00022617"/>
    </source>
</evidence>
<evidence type="ECO:0000256" key="5">
    <source>
        <dbReference type="ARBA" id="ARBA00023004"/>
    </source>
</evidence>
<accession>A0ABR9VU07</accession>
<dbReference type="RefSeq" id="WP_194020341.1">
    <property type="nucleotide sequence ID" value="NZ_JADEVV010000040.1"/>
</dbReference>
<keyword evidence="4" id="KW-0249">Electron transport</keyword>
<keyword evidence="10" id="KW-1185">Reference proteome</keyword>
<comment type="caution">
    <text evidence="9">The sequence shown here is derived from an EMBL/GenBank/DDBJ whole genome shotgun (WGS) entry which is preliminary data.</text>
</comment>